<proteinExistence type="predicted"/>
<dbReference type="AlphaFoldDB" id="A0A0P7ZGM1"/>
<protein>
    <submittedName>
        <fullName evidence="1">Uncharacterized protein</fullName>
    </submittedName>
</protein>
<name>A0A0P7ZGM1_9GAMM</name>
<comment type="caution">
    <text evidence="1">The sequence shown here is derived from an EMBL/GenBank/DDBJ whole genome shotgun (WGS) entry which is preliminary data.</text>
</comment>
<dbReference type="EMBL" id="LJZQ01000014">
    <property type="protein sequence ID" value="KPQ28505.1"/>
    <property type="molecule type" value="Genomic_DNA"/>
</dbReference>
<gene>
    <name evidence="1" type="ORF">HLUCCX14_10215</name>
</gene>
<evidence type="ECO:0000313" key="2">
    <source>
        <dbReference type="Proteomes" id="UP000050416"/>
    </source>
</evidence>
<evidence type="ECO:0000313" key="1">
    <source>
        <dbReference type="EMBL" id="KPQ28505.1"/>
    </source>
</evidence>
<accession>A0A0P7ZGM1</accession>
<dbReference type="Proteomes" id="UP000050416">
    <property type="component" value="Unassembled WGS sequence"/>
</dbReference>
<dbReference type="PATRIC" id="fig|1305731.5.peg.495"/>
<dbReference type="STRING" id="1305731.GCA_000934705_00644"/>
<sequence length="66" mass="7207">MGTDPLLPVCCTQPEPMGSKTRWLLTRAVDSKKGQTPFGVRPMKTKAPSTTLGVFVSIVRYLAELV</sequence>
<organism evidence="1 2">
    <name type="scientific">Marinobacter excellens HL-55</name>
    <dbReference type="NCBI Taxonomy" id="1305731"/>
    <lineage>
        <taxon>Bacteria</taxon>
        <taxon>Pseudomonadati</taxon>
        <taxon>Pseudomonadota</taxon>
        <taxon>Gammaproteobacteria</taxon>
        <taxon>Pseudomonadales</taxon>
        <taxon>Marinobacteraceae</taxon>
        <taxon>Marinobacter</taxon>
    </lineage>
</organism>
<reference evidence="1 2" key="1">
    <citation type="submission" date="2015-09" db="EMBL/GenBank/DDBJ databases">
        <title>Identification and resolution of microdiversity through metagenomic sequencing of parallel consortia.</title>
        <authorList>
            <person name="Nelson W.C."/>
            <person name="Romine M.F."/>
            <person name="Lindemann S.R."/>
        </authorList>
    </citation>
    <scope>NUCLEOTIDE SEQUENCE [LARGE SCALE GENOMIC DNA]</scope>
    <source>
        <strain evidence="1">HL-55</strain>
    </source>
</reference>